<comment type="caution">
    <text evidence="1">The sequence shown here is derived from an EMBL/GenBank/DDBJ whole genome shotgun (WGS) entry which is preliminary data.</text>
</comment>
<sequence>MKKLLLIAIIISVTNVFSQAKKPTIMVVPSDDWCTQANFMKSYENQGEIINLPDYNKALQENSDLVSVISKIGELMADRGFPLVDLKSQLDKIAKDGARTNMIGVNESPIDILNKTAKSDIIMKVFWKVNTQGPKKSIEFRMQGIDAYTGKQVAAASGTGPQSFSAEQSVLLEEAVLSELDNFNSQLQTHFDDLLSSGREGALVLLVGEMSETNFNTLYTLKGKEASLKDIVNRFWMPRNTVERRFSMDENSENVLKFSQVRIPLYGDDGWGGQMAYDYATWGGNLQEFLKTELGIETTIQTKGLGEVEIILQ</sequence>
<gene>
    <name evidence="1" type="ORF">GCM10010976_24400</name>
</gene>
<dbReference type="EMBL" id="BMFQ01000003">
    <property type="protein sequence ID" value="GGG52371.1"/>
    <property type="molecule type" value="Genomic_DNA"/>
</dbReference>
<dbReference type="RefSeq" id="WP_188465275.1">
    <property type="nucleotide sequence ID" value="NZ_BMFQ01000003.1"/>
</dbReference>
<keyword evidence="2" id="KW-1185">Reference proteome</keyword>
<evidence type="ECO:0000313" key="2">
    <source>
        <dbReference type="Proteomes" id="UP000625976"/>
    </source>
</evidence>
<dbReference type="InterPro" id="IPR046173">
    <property type="entry name" value="DUF6175"/>
</dbReference>
<protein>
    <submittedName>
        <fullName evidence="1">Uncharacterized protein</fullName>
    </submittedName>
</protein>
<name>A0A917GN86_9FLAO</name>
<dbReference type="Proteomes" id="UP000625976">
    <property type="component" value="Unassembled WGS sequence"/>
</dbReference>
<evidence type="ECO:0000313" key="1">
    <source>
        <dbReference type="EMBL" id="GGG52371.1"/>
    </source>
</evidence>
<accession>A0A917GN86</accession>
<organism evidence="1 2">
    <name type="scientific">Bizionia arctica</name>
    <dbReference type="NCBI Taxonomy" id="1495645"/>
    <lineage>
        <taxon>Bacteria</taxon>
        <taxon>Pseudomonadati</taxon>
        <taxon>Bacteroidota</taxon>
        <taxon>Flavobacteriia</taxon>
        <taxon>Flavobacteriales</taxon>
        <taxon>Flavobacteriaceae</taxon>
        <taxon>Bizionia</taxon>
    </lineage>
</organism>
<dbReference type="AlphaFoldDB" id="A0A917GN86"/>
<dbReference type="Pfam" id="PF19672">
    <property type="entry name" value="DUF6175"/>
    <property type="match status" value="1"/>
</dbReference>
<reference evidence="1" key="1">
    <citation type="journal article" date="2014" name="Int. J. Syst. Evol. Microbiol.">
        <title>Complete genome sequence of Corynebacterium casei LMG S-19264T (=DSM 44701T), isolated from a smear-ripened cheese.</title>
        <authorList>
            <consortium name="US DOE Joint Genome Institute (JGI-PGF)"/>
            <person name="Walter F."/>
            <person name="Albersmeier A."/>
            <person name="Kalinowski J."/>
            <person name="Ruckert C."/>
        </authorList>
    </citation>
    <scope>NUCLEOTIDE SEQUENCE</scope>
    <source>
        <strain evidence="1">CGMCC 1.12751</strain>
    </source>
</reference>
<proteinExistence type="predicted"/>
<reference evidence="1" key="2">
    <citation type="submission" date="2020-09" db="EMBL/GenBank/DDBJ databases">
        <authorList>
            <person name="Sun Q."/>
            <person name="Zhou Y."/>
        </authorList>
    </citation>
    <scope>NUCLEOTIDE SEQUENCE</scope>
    <source>
        <strain evidence="1">CGMCC 1.12751</strain>
    </source>
</reference>